<dbReference type="InterPro" id="IPR029062">
    <property type="entry name" value="Class_I_gatase-like"/>
</dbReference>
<evidence type="ECO:0000259" key="2">
    <source>
        <dbReference type="Pfam" id="PF09822"/>
    </source>
</evidence>
<dbReference type="Pfam" id="PF09822">
    <property type="entry name" value="ABC_transp_aux"/>
    <property type="match status" value="1"/>
</dbReference>
<keyword evidence="1" id="KW-0812">Transmembrane</keyword>
<dbReference type="AlphaFoldDB" id="A0A9X5E4B9"/>
<evidence type="ECO:0000313" key="4">
    <source>
        <dbReference type="EMBL" id="NHC35105.1"/>
    </source>
</evidence>
<feature type="transmembrane region" description="Helical" evidence="1">
    <location>
        <begin position="72"/>
        <end position="94"/>
    </location>
</feature>
<keyword evidence="1" id="KW-0472">Membrane</keyword>
<evidence type="ECO:0000313" key="5">
    <source>
        <dbReference type="Proteomes" id="UP000031532"/>
    </source>
</evidence>
<reference evidence="4 5" key="1">
    <citation type="journal article" date="2015" name="Genome Announc.">
        <title>Draft Genome Sequence of the Terrestrial Cyanobacterium Scytonema millei VB511283, Isolated from Eastern India.</title>
        <authorList>
            <person name="Sen D."/>
            <person name="Chandrababunaidu M.M."/>
            <person name="Singh D."/>
            <person name="Sanghi N."/>
            <person name="Ghorai A."/>
            <person name="Mishra G.P."/>
            <person name="Madduluri M."/>
            <person name="Adhikary S.P."/>
            <person name="Tripathy S."/>
        </authorList>
    </citation>
    <scope>NUCLEOTIDE SEQUENCE [LARGE SCALE GENOMIC DNA]</scope>
    <source>
        <strain evidence="4 5">VB511283</strain>
    </source>
</reference>
<dbReference type="Pfam" id="PF23357">
    <property type="entry name" value="DUF7088"/>
    <property type="match status" value="1"/>
</dbReference>
<keyword evidence="5" id="KW-1185">Reference proteome</keyword>
<comment type="caution">
    <text evidence="4">The sequence shown here is derived from an EMBL/GenBank/DDBJ whole genome shotgun (WGS) entry which is preliminary data.</text>
</comment>
<gene>
    <name evidence="4" type="ORF">QH73_0010600</name>
</gene>
<protein>
    <submittedName>
        <fullName evidence="4">ABC transporter</fullName>
    </submittedName>
</protein>
<dbReference type="InterPro" id="IPR055396">
    <property type="entry name" value="DUF7088"/>
</dbReference>
<accession>A0A9X5E4B9</accession>
<keyword evidence="1" id="KW-1133">Transmembrane helix</keyword>
<feature type="transmembrane region" description="Helical" evidence="1">
    <location>
        <begin position="12"/>
        <end position="32"/>
    </location>
</feature>
<dbReference type="InterPro" id="IPR019196">
    <property type="entry name" value="ABC_transp_unknown"/>
</dbReference>
<dbReference type="Proteomes" id="UP000031532">
    <property type="component" value="Unassembled WGS sequence"/>
</dbReference>
<organism evidence="4 5">
    <name type="scientific">Scytonema millei VB511283</name>
    <dbReference type="NCBI Taxonomy" id="1245923"/>
    <lineage>
        <taxon>Bacteria</taxon>
        <taxon>Bacillati</taxon>
        <taxon>Cyanobacteriota</taxon>
        <taxon>Cyanophyceae</taxon>
        <taxon>Nostocales</taxon>
        <taxon>Scytonemataceae</taxon>
        <taxon>Scytonema</taxon>
    </lineage>
</organism>
<dbReference type="SUPFAM" id="SSF52317">
    <property type="entry name" value="Class I glutamine amidotransferase-like"/>
    <property type="match status" value="1"/>
</dbReference>
<dbReference type="RefSeq" id="WP_039716460.1">
    <property type="nucleotide sequence ID" value="NZ_JTJC03000002.1"/>
</dbReference>
<feature type="domain" description="DUF7088" evidence="3">
    <location>
        <begin position="106"/>
        <end position="172"/>
    </location>
</feature>
<sequence>MKTVAKKKKTYWQYLFLLGPFLILMGLTAGTVAGSWGIVPLGLIAAGAVLSVLGLVWQAYKTKWWKRRSTQAGTNAIAATLAVLVILGLINFLATRYQTRIDFTETGLYTLAPQSREIVQNLSQPVKVWVFDRNQNPQDRALLENYRRQGSQFSFEYVDPQTRPGLAQKFGVKSFGDVYIEAGNRRQFIQSVGQGRLSEVQLTTKIQQVTSDRAGKVYFLQGHGEVGIGEQSKLSSALNTLKDRNFAAEPLNLVQQAKIPQDATVVIVASPKRGLFPQEVKALSAYLDRGGSLMLLLDPQTNPNLDSLLQNWGLTLDNRVIIDPAGQAIGFGPAFAVVDNYGQHPITQDFGNNLSIFGGARAIDSKPVTGVEATPILQTSAESWAESDIQSQPLRFDPASDRKGPLTIGYALNRIVSAEPVANAAPKTTQARMVVIGNAQFAIDGLFEQQLNGDVFLNSISWLSSQDNKQTLSVRPKEQKQRRLNLTPLQINLLGWISLVILPVIGFACAVLLWWLRR</sequence>
<feature type="transmembrane region" description="Helical" evidence="1">
    <location>
        <begin position="493"/>
        <end position="516"/>
    </location>
</feature>
<evidence type="ECO:0000256" key="1">
    <source>
        <dbReference type="SAM" id="Phobius"/>
    </source>
</evidence>
<dbReference type="OrthoDB" id="501439at2"/>
<proteinExistence type="predicted"/>
<feature type="domain" description="ABC-type uncharacterised transport system" evidence="2">
    <location>
        <begin position="216"/>
        <end position="446"/>
    </location>
</feature>
<evidence type="ECO:0000259" key="3">
    <source>
        <dbReference type="Pfam" id="PF23357"/>
    </source>
</evidence>
<dbReference type="EMBL" id="JTJC03000002">
    <property type="protein sequence ID" value="NHC35105.1"/>
    <property type="molecule type" value="Genomic_DNA"/>
</dbReference>
<name>A0A9X5E4B9_9CYAN</name>
<feature type="transmembrane region" description="Helical" evidence="1">
    <location>
        <begin position="38"/>
        <end position="60"/>
    </location>
</feature>